<reference evidence="7 8" key="1">
    <citation type="submission" date="2019-06" db="EMBL/GenBank/DDBJ databases">
        <title>Whole genome shotgun sequence of Microbacterium liquefaciens NBRC 15037.</title>
        <authorList>
            <person name="Hosoyama A."/>
            <person name="Uohara A."/>
            <person name="Ohji S."/>
            <person name="Ichikawa N."/>
        </authorList>
    </citation>
    <scope>NUCLEOTIDE SEQUENCE [LARGE SCALE GENOMIC DNA]</scope>
    <source>
        <strain evidence="7 8">NBRC 15037</strain>
    </source>
</reference>
<dbReference type="GO" id="GO:0003677">
    <property type="term" value="F:DNA binding"/>
    <property type="evidence" value="ECO:0007669"/>
    <property type="project" value="UniProtKB-KW"/>
</dbReference>
<dbReference type="NCBIfam" id="NF009888">
    <property type="entry name" value="PRK13348.1"/>
    <property type="match status" value="1"/>
</dbReference>
<dbReference type="PANTHER" id="PTHR30579:SF2">
    <property type="entry name" value="HTH-TYPE TRANSCRIPTIONAL REGULATOR ARGP"/>
    <property type="match status" value="1"/>
</dbReference>
<dbReference type="Proteomes" id="UP000317410">
    <property type="component" value="Unassembled WGS sequence"/>
</dbReference>
<dbReference type="PANTHER" id="PTHR30579">
    <property type="entry name" value="TRANSCRIPTIONAL REGULATOR"/>
    <property type="match status" value="1"/>
</dbReference>
<dbReference type="Gene3D" id="1.10.10.10">
    <property type="entry name" value="Winged helix-like DNA-binding domain superfamily/Winged helix DNA-binding domain"/>
    <property type="match status" value="1"/>
</dbReference>
<dbReference type="Pfam" id="PF00126">
    <property type="entry name" value="HTH_1"/>
    <property type="match status" value="1"/>
</dbReference>
<proteinExistence type="inferred from homology"/>
<evidence type="ECO:0000313" key="7">
    <source>
        <dbReference type="EMBL" id="GEC74298.1"/>
    </source>
</evidence>
<dbReference type="InterPro" id="IPR036388">
    <property type="entry name" value="WH-like_DNA-bd_sf"/>
</dbReference>
<gene>
    <name evidence="7" type="primary">iciA</name>
    <name evidence="7" type="ORF">MLI01_04430</name>
</gene>
<dbReference type="GO" id="GO:0003700">
    <property type="term" value="F:DNA-binding transcription factor activity"/>
    <property type="evidence" value="ECO:0007669"/>
    <property type="project" value="InterPro"/>
</dbReference>
<dbReference type="PROSITE" id="PS50931">
    <property type="entry name" value="HTH_LYSR"/>
    <property type="match status" value="1"/>
</dbReference>
<dbReference type="InterPro" id="IPR050176">
    <property type="entry name" value="LTTR"/>
</dbReference>
<organism evidence="7 8">
    <name type="scientific">Microbacterium maritypicum</name>
    <name type="common">Microbacterium liquefaciens</name>
    <dbReference type="NCBI Taxonomy" id="33918"/>
    <lineage>
        <taxon>Bacteria</taxon>
        <taxon>Bacillati</taxon>
        <taxon>Actinomycetota</taxon>
        <taxon>Actinomycetes</taxon>
        <taxon>Micrococcales</taxon>
        <taxon>Microbacteriaceae</taxon>
        <taxon>Microbacterium</taxon>
    </lineage>
</organism>
<name>A0A4Y4B1F6_MICMQ</name>
<dbReference type="InterPro" id="IPR036390">
    <property type="entry name" value="WH_DNA-bd_sf"/>
</dbReference>
<feature type="domain" description="HTH lysR-type" evidence="6">
    <location>
        <begin position="3"/>
        <end position="59"/>
    </location>
</feature>
<dbReference type="SUPFAM" id="SSF46785">
    <property type="entry name" value="Winged helix' DNA-binding domain"/>
    <property type="match status" value="1"/>
</dbReference>
<evidence type="ECO:0000313" key="8">
    <source>
        <dbReference type="Proteomes" id="UP000317410"/>
    </source>
</evidence>
<protein>
    <submittedName>
        <fullName evidence="7">Transcriptional regulator ArgP</fullName>
    </submittedName>
</protein>
<evidence type="ECO:0000256" key="3">
    <source>
        <dbReference type="ARBA" id="ARBA00023125"/>
    </source>
</evidence>
<keyword evidence="2" id="KW-0805">Transcription regulation</keyword>
<keyword evidence="3" id="KW-0238">DNA-binding</keyword>
<dbReference type="NCBIfam" id="NF002964">
    <property type="entry name" value="PRK03635.1"/>
    <property type="match status" value="1"/>
</dbReference>
<dbReference type="Gene3D" id="3.40.190.290">
    <property type="match status" value="1"/>
</dbReference>
<keyword evidence="4" id="KW-0010">Activator</keyword>
<evidence type="ECO:0000259" key="6">
    <source>
        <dbReference type="PROSITE" id="PS50931"/>
    </source>
</evidence>
<dbReference type="EMBL" id="BJNQ01000002">
    <property type="protein sequence ID" value="GEC74298.1"/>
    <property type="molecule type" value="Genomic_DNA"/>
</dbReference>
<keyword evidence="5" id="KW-0804">Transcription</keyword>
<evidence type="ECO:0000256" key="4">
    <source>
        <dbReference type="ARBA" id="ARBA00023159"/>
    </source>
</evidence>
<dbReference type="SUPFAM" id="SSF53850">
    <property type="entry name" value="Periplasmic binding protein-like II"/>
    <property type="match status" value="1"/>
</dbReference>
<comment type="caution">
    <text evidence="7">The sequence shown here is derived from an EMBL/GenBank/DDBJ whole genome shotgun (WGS) entry which is preliminary data.</text>
</comment>
<evidence type="ECO:0000256" key="2">
    <source>
        <dbReference type="ARBA" id="ARBA00023015"/>
    </source>
</evidence>
<evidence type="ECO:0000256" key="1">
    <source>
        <dbReference type="ARBA" id="ARBA00009437"/>
    </source>
</evidence>
<evidence type="ECO:0000256" key="5">
    <source>
        <dbReference type="ARBA" id="ARBA00023163"/>
    </source>
</evidence>
<dbReference type="InterPro" id="IPR017685">
    <property type="entry name" value="ArgP"/>
</dbReference>
<accession>A0A4Y4B1F6</accession>
<dbReference type="RefSeq" id="WP_055865468.1">
    <property type="nucleotide sequence ID" value="NZ_BJNQ01000002.1"/>
</dbReference>
<dbReference type="AlphaFoldDB" id="A0A4Y4B1F6"/>
<sequence>MRIDPELATTLAAIVDEGTLDAASKRLQITPSAVSQRLKTLEQQLGRILVVRTKPARLTEAGEAIVRLARQVALLEHDALVGVGIDEAEGNRRITIPLAVNADSMATWFLAPLARLSARHDIDFDLHRDDQNFTARLLESGTVMAAVTSEESAVSGCSVSPLGVLEYRAMAEPAFAARWFPEGATESALSAAPFVDFDRRDTLQHEWLREMSVAQEGVPRHYVPASHDYALAVTLGLGWGMVPVLQESSGLVPLGGPTLRVQLFWQQWNLRSDLLDTIAAEIAAEARRVLGGAPARRSR</sequence>
<comment type="similarity">
    <text evidence="1">Belongs to the LysR transcriptional regulatory family.</text>
</comment>
<dbReference type="NCBIfam" id="TIGR03298">
    <property type="entry name" value="argP"/>
    <property type="match status" value="1"/>
</dbReference>
<dbReference type="InterPro" id="IPR000847">
    <property type="entry name" value="LysR_HTH_N"/>
</dbReference>